<dbReference type="Pfam" id="PF12704">
    <property type="entry name" value="MacB_PCD"/>
    <property type="match status" value="1"/>
</dbReference>
<evidence type="ECO:0000256" key="3">
    <source>
        <dbReference type="ARBA" id="ARBA00022692"/>
    </source>
</evidence>
<dbReference type="EMBL" id="DXAW01000028">
    <property type="protein sequence ID" value="HIZ85120.1"/>
    <property type="molecule type" value="Genomic_DNA"/>
</dbReference>
<evidence type="ECO:0000256" key="4">
    <source>
        <dbReference type="ARBA" id="ARBA00022989"/>
    </source>
</evidence>
<evidence type="ECO:0000256" key="5">
    <source>
        <dbReference type="ARBA" id="ARBA00023136"/>
    </source>
</evidence>
<feature type="transmembrane region" description="Helical" evidence="7">
    <location>
        <begin position="285"/>
        <end position="312"/>
    </location>
</feature>
<keyword evidence="2" id="KW-1003">Cell membrane</keyword>
<reference evidence="10" key="1">
    <citation type="journal article" date="2021" name="PeerJ">
        <title>Extensive microbial diversity within the chicken gut microbiome revealed by metagenomics and culture.</title>
        <authorList>
            <person name="Gilroy R."/>
            <person name="Ravi A."/>
            <person name="Getino M."/>
            <person name="Pursley I."/>
            <person name="Horton D.L."/>
            <person name="Alikhan N.F."/>
            <person name="Baker D."/>
            <person name="Gharbi K."/>
            <person name="Hall N."/>
            <person name="Watson M."/>
            <person name="Adriaenssens E.M."/>
            <person name="Foster-Nyarko E."/>
            <person name="Jarju S."/>
            <person name="Secka A."/>
            <person name="Antonio M."/>
            <person name="Oren A."/>
            <person name="Chaudhuri R.R."/>
            <person name="La Ragione R."/>
            <person name="Hildebrand F."/>
            <person name="Pallen M.J."/>
        </authorList>
    </citation>
    <scope>NUCLEOTIDE SEQUENCE</scope>
    <source>
        <strain evidence="10">Gambia16-554</strain>
    </source>
</reference>
<keyword evidence="3 7" id="KW-0812">Transmembrane</keyword>
<feature type="domain" description="MacB-like periplasmic core" evidence="9">
    <location>
        <begin position="25"/>
        <end position="250"/>
    </location>
</feature>
<reference evidence="10" key="2">
    <citation type="submission" date="2021-04" db="EMBL/GenBank/DDBJ databases">
        <authorList>
            <person name="Gilroy R."/>
        </authorList>
    </citation>
    <scope>NUCLEOTIDE SEQUENCE</scope>
    <source>
        <strain evidence="10">Gambia16-554</strain>
    </source>
</reference>
<evidence type="ECO:0000313" key="10">
    <source>
        <dbReference type="EMBL" id="HIZ85120.1"/>
    </source>
</evidence>
<protein>
    <submittedName>
        <fullName evidence="10">ABC transporter permease</fullName>
    </submittedName>
</protein>
<feature type="transmembrane region" description="Helical" evidence="7">
    <location>
        <begin position="371"/>
        <end position="394"/>
    </location>
</feature>
<dbReference type="Pfam" id="PF02687">
    <property type="entry name" value="FtsX"/>
    <property type="match status" value="1"/>
</dbReference>
<dbReference type="InterPro" id="IPR050250">
    <property type="entry name" value="Macrolide_Exporter_MacB"/>
</dbReference>
<evidence type="ECO:0000256" key="2">
    <source>
        <dbReference type="ARBA" id="ARBA00022475"/>
    </source>
</evidence>
<comment type="similarity">
    <text evidence="6">Belongs to the ABC-4 integral membrane protein family.</text>
</comment>
<accession>A0A9D2GQ03</accession>
<name>A0A9D2GQ03_9BACT</name>
<sequence>MKRRTRLAENAGIAVRSIKSNKLRSALTITIIAVGITSLVGVLTAVDSMDASLRDAYSRLGAGSIRIRSMHSFPPDMHRIINQLEISEAQAEMFARNYDIPSTVTIFSLVADNTSIESGSRKTNPVARIVAVDENYLRYNIYDVAYGRNFSKEDIRGGRSVCIMGAEAAGSLFPDGQALGRTIAAEGYECTVTGVADRTGSTADGGMDWSILVPYTHPLARSGSRTADFAIGILPDCGISPDKAADRAEAVFRSARRLSPADKTDFRITRSETALKEMETSIRDLTVTAVVIGLITILGAAVGLMNIMLVSVKERTGEIGLRKAVGATSVAIRNQFLLEAAVIGESGGIIGIAAGITAGNIIAAVMESAFVIPWLWISAAVLLCLIVSILSGYIPARRAAAMDPVTCLHHD</sequence>
<feature type="transmembrane region" description="Helical" evidence="7">
    <location>
        <begin position="342"/>
        <end position="365"/>
    </location>
</feature>
<evidence type="ECO:0000256" key="1">
    <source>
        <dbReference type="ARBA" id="ARBA00004651"/>
    </source>
</evidence>
<proteinExistence type="inferred from homology"/>
<keyword evidence="5 7" id="KW-0472">Membrane</keyword>
<evidence type="ECO:0000256" key="6">
    <source>
        <dbReference type="ARBA" id="ARBA00038076"/>
    </source>
</evidence>
<feature type="domain" description="ABC3 transporter permease C-terminal" evidence="8">
    <location>
        <begin position="291"/>
        <end position="404"/>
    </location>
</feature>
<evidence type="ECO:0000259" key="9">
    <source>
        <dbReference type="Pfam" id="PF12704"/>
    </source>
</evidence>
<dbReference type="Proteomes" id="UP000824115">
    <property type="component" value="Unassembled WGS sequence"/>
</dbReference>
<keyword evidence="4 7" id="KW-1133">Transmembrane helix</keyword>
<dbReference type="PANTHER" id="PTHR30572">
    <property type="entry name" value="MEMBRANE COMPONENT OF TRANSPORTER-RELATED"/>
    <property type="match status" value="1"/>
</dbReference>
<evidence type="ECO:0000313" key="11">
    <source>
        <dbReference type="Proteomes" id="UP000824115"/>
    </source>
</evidence>
<evidence type="ECO:0000259" key="8">
    <source>
        <dbReference type="Pfam" id="PF02687"/>
    </source>
</evidence>
<dbReference type="GO" id="GO:0022857">
    <property type="term" value="F:transmembrane transporter activity"/>
    <property type="evidence" value="ECO:0007669"/>
    <property type="project" value="TreeGrafter"/>
</dbReference>
<dbReference type="InterPro" id="IPR025857">
    <property type="entry name" value="MacB_PCD"/>
</dbReference>
<dbReference type="GO" id="GO:0005886">
    <property type="term" value="C:plasma membrane"/>
    <property type="evidence" value="ECO:0007669"/>
    <property type="project" value="UniProtKB-SubCell"/>
</dbReference>
<feature type="transmembrane region" description="Helical" evidence="7">
    <location>
        <begin position="26"/>
        <end position="46"/>
    </location>
</feature>
<comment type="subcellular location">
    <subcellularLocation>
        <location evidence="1">Cell membrane</location>
        <topology evidence="1">Multi-pass membrane protein</topology>
    </subcellularLocation>
</comment>
<comment type="caution">
    <text evidence="10">The sequence shown here is derived from an EMBL/GenBank/DDBJ whole genome shotgun (WGS) entry which is preliminary data.</text>
</comment>
<dbReference type="PANTHER" id="PTHR30572:SF4">
    <property type="entry name" value="ABC TRANSPORTER PERMEASE YTRF"/>
    <property type="match status" value="1"/>
</dbReference>
<organism evidence="10 11">
    <name type="scientific">Candidatus Coprenecus stercoravium</name>
    <dbReference type="NCBI Taxonomy" id="2840735"/>
    <lineage>
        <taxon>Bacteria</taxon>
        <taxon>Pseudomonadati</taxon>
        <taxon>Bacteroidota</taxon>
        <taxon>Bacteroidia</taxon>
        <taxon>Bacteroidales</taxon>
        <taxon>Rikenellaceae</taxon>
        <taxon>Rikenellaceae incertae sedis</taxon>
        <taxon>Candidatus Coprenecus</taxon>
    </lineage>
</organism>
<evidence type="ECO:0000256" key="7">
    <source>
        <dbReference type="SAM" id="Phobius"/>
    </source>
</evidence>
<gene>
    <name evidence="10" type="ORF">IAC04_01325</name>
</gene>
<dbReference type="AlphaFoldDB" id="A0A9D2GQ03"/>
<dbReference type="InterPro" id="IPR003838">
    <property type="entry name" value="ABC3_permease_C"/>
</dbReference>